<evidence type="ECO:0000313" key="1">
    <source>
        <dbReference type="EMBL" id="CAE7434978.1"/>
    </source>
</evidence>
<name>A0A812RF19_9DINO</name>
<evidence type="ECO:0000313" key="2">
    <source>
        <dbReference type="Proteomes" id="UP000604046"/>
    </source>
</evidence>
<dbReference type="Proteomes" id="UP000604046">
    <property type="component" value="Unassembled WGS sequence"/>
</dbReference>
<gene>
    <name evidence="1" type="ORF">SNAT2548_LOCUS23624</name>
</gene>
<dbReference type="AlphaFoldDB" id="A0A812RF19"/>
<reference evidence="1" key="1">
    <citation type="submission" date="2021-02" db="EMBL/GenBank/DDBJ databases">
        <authorList>
            <person name="Dougan E. K."/>
            <person name="Rhodes N."/>
            <person name="Thang M."/>
            <person name="Chan C."/>
        </authorList>
    </citation>
    <scope>NUCLEOTIDE SEQUENCE</scope>
</reference>
<protein>
    <recommendedName>
        <fullName evidence="3">Ubiquitin-like domain-containing protein</fullName>
    </recommendedName>
</protein>
<evidence type="ECO:0008006" key="3">
    <source>
        <dbReference type="Google" id="ProtNLM"/>
    </source>
</evidence>
<keyword evidence="2" id="KW-1185">Reference proteome</keyword>
<dbReference type="SUPFAM" id="SSF54236">
    <property type="entry name" value="Ubiquitin-like"/>
    <property type="match status" value="1"/>
</dbReference>
<dbReference type="InterPro" id="IPR029071">
    <property type="entry name" value="Ubiquitin-like_domsf"/>
</dbReference>
<organism evidence="1 2">
    <name type="scientific">Symbiodinium natans</name>
    <dbReference type="NCBI Taxonomy" id="878477"/>
    <lineage>
        <taxon>Eukaryota</taxon>
        <taxon>Sar</taxon>
        <taxon>Alveolata</taxon>
        <taxon>Dinophyceae</taxon>
        <taxon>Suessiales</taxon>
        <taxon>Symbiodiniaceae</taxon>
        <taxon>Symbiodinium</taxon>
    </lineage>
</organism>
<dbReference type="EMBL" id="CAJNDS010002328">
    <property type="protein sequence ID" value="CAE7434978.1"/>
    <property type="molecule type" value="Genomic_DNA"/>
</dbReference>
<proteinExistence type="predicted"/>
<accession>A0A812RF19</accession>
<dbReference type="OrthoDB" id="10009239at2759"/>
<comment type="caution">
    <text evidence="1">The sequence shown here is derived from an EMBL/GenBank/DDBJ whole genome shotgun (WGS) entry which is preliminary data.</text>
</comment>
<sequence length="182" mass="20391">MTQPWQQKAPRRPMMWRPWWCRFFTSRVTIGTLEPRSMWPALTCLAQWGIGVVAAALETRVSAVPAFPCHEDGLCTPDSRRCDRHKKVLFVKIVAGSKIDKTVEIPYGDWEVGLWYRCRAHEATGLPIRRLKLLFAGAALPDGRRHSGLQVRSTLHLVVPAKEALEKGLSEVLAVGGPEALV</sequence>